<evidence type="ECO:0000256" key="1">
    <source>
        <dbReference type="SAM" id="Phobius"/>
    </source>
</evidence>
<organism evidence="2 3">
    <name type="scientific">Photobacterium angustum</name>
    <dbReference type="NCBI Taxonomy" id="661"/>
    <lineage>
        <taxon>Bacteria</taxon>
        <taxon>Pseudomonadati</taxon>
        <taxon>Pseudomonadota</taxon>
        <taxon>Gammaproteobacteria</taxon>
        <taxon>Vibrionales</taxon>
        <taxon>Vibrionaceae</taxon>
        <taxon>Photobacterium</taxon>
    </lineage>
</organism>
<feature type="transmembrane region" description="Helical" evidence="1">
    <location>
        <begin position="58"/>
        <end position="78"/>
    </location>
</feature>
<comment type="caution">
    <text evidence="2">The sequence shown here is derived from an EMBL/GenBank/DDBJ whole genome shotgun (WGS) entry which is preliminary data.</text>
</comment>
<reference evidence="2 3" key="1">
    <citation type="submission" date="2018-01" db="EMBL/GenBank/DDBJ databases">
        <title>Whole genome sequencing of Histamine producing bacteria.</title>
        <authorList>
            <person name="Butler K."/>
        </authorList>
    </citation>
    <scope>NUCLEOTIDE SEQUENCE [LARGE SCALE GENOMIC DNA]</scope>
    <source>
        <strain evidence="2 3">A6-1</strain>
    </source>
</reference>
<keyword evidence="1" id="KW-0812">Transmembrane</keyword>
<sequence length="183" mass="21416">MFRMIELDVRDHESFHNLPPSDSSNRLNQQIQYLLKIKMDALNNSIEKIRDIAYSSPVFLLLLISINCITIDTIVRLFTSATSLLEIEIRNIRRAFNHYTHVIERLTTSRQLMHQHYQPIAEFRRKYTSLSCHDDPAAINKFEVKKHIQDARDALFNSDSFNLLKLIRIEPLLFVSSCNENVA</sequence>
<evidence type="ECO:0000313" key="2">
    <source>
        <dbReference type="EMBL" id="PSX07057.1"/>
    </source>
</evidence>
<keyword evidence="1" id="KW-0472">Membrane</keyword>
<dbReference type="EMBL" id="PYOU01000014">
    <property type="protein sequence ID" value="PSX07057.1"/>
    <property type="molecule type" value="Genomic_DNA"/>
</dbReference>
<dbReference type="RefSeq" id="WP_045152889.1">
    <property type="nucleotide sequence ID" value="NZ_JZSW01000007.1"/>
</dbReference>
<protein>
    <submittedName>
        <fullName evidence="2">Uncharacterized protein</fullName>
    </submittedName>
</protein>
<dbReference type="Proteomes" id="UP000240989">
    <property type="component" value="Unassembled WGS sequence"/>
</dbReference>
<gene>
    <name evidence="2" type="ORF">C0W27_15930</name>
</gene>
<evidence type="ECO:0000313" key="3">
    <source>
        <dbReference type="Proteomes" id="UP000240989"/>
    </source>
</evidence>
<accession>A0ABX5H143</accession>
<name>A0ABX5H143_PHOAN</name>
<keyword evidence="1" id="KW-1133">Transmembrane helix</keyword>
<keyword evidence="3" id="KW-1185">Reference proteome</keyword>
<proteinExistence type="predicted"/>